<dbReference type="VEuPathDB" id="TriTrypDB:TRSC58_01934"/>
<reference evidence="2 3" key="1">
    <citation type="submission" date="2013-07" db="EMBL/GenBank/DDBJ databases">
        <authorList>
            <person name="Stoco P.H."/>
            <person name="Wagner G."/>
            <person name="Gerber A."/>
            <person name="Zaha A."/>
            <person name="Thompson C."/>
            <person name="Bartholomeu D.C."/>
            <person name="Luckemeyer D.D."/>
            <person name="Bahia D."/>
            <person name="Loreto E."/>
            <person name="Prestes E.B."/>
            <person name="Lima F.M."/>
            <person name="Rodrigues-Luiz G."/>
            <person name="Vallejo G.A."/>
            <person name="Filho J.F."/>
            <person name="Monteiro K.M."/>
            <person name="Tyler K.M."/>
            <person name="de Almeida L.G."/>
            <person name="Ortiz M.F."/>
            <person name="Siervo M.A."/>
            <person name="de Moraes M.H."/>
            <person name="Cunha O.L."/>
            <person name="Mendonca-Neto R."/>
            <person name="Silva R."/>
            <person name="Teixeira S.M."/>
            <person name="Murta S.M."/>
            <person name="Sincero T.C."/>
            <person name="Mendes T.A."/>
            <person name="Urmenyi T.P."/>
            <person name="Silva V.G."/>
            <person name="da Rocha W.D."/>
            <person name="Andersson B."/>
            <person name="Romanha A.J."/>
            <person name="Steindel M."/>
            <person name="de Vasconcelos A.T."/>
            <person name="Grisard E.C."/>
        </authorList>
    </citation>
    <scope>NUCLEOTIDE SEQUENCE [LARGE SCALE GENOMIC DNA]</scope>
    <source>
        <strain evidence="2 3">SC58</strain>
    </source>
</reference>
<organism evidence="2 3">
    <name type="scientific">Trypanosoma rangeli SC58</name>
    <dbReference type="NCBI Taxonomy" id="429131"/>
    <lineage>
        <taxon>Eukaryota</taxon>
        <taxon>Discoba</taxon>
        <taxon>Euglenozoa</taxon>
        <taxon>Kinetoplastea</taxon>
        <taxon>Metakinetoplastina</taxon>
        <taxon>Trypanosomatida</taxon>
        <taxon>Trypanosomatidae</taxon>
        <taxon>Trypanosoma</taxon>
        <taxon>Herpetosoma</taxon>
    </lineage>
</organism>
<comment type="caution">
    <text evidence="2">The sequence shown here is derived from an EMBL/GenBank/DDBJ whole genome shotgun (WGS) entry which is preliminary data.</text>
</comment>
<feature type="compositionally biased region" description="Basic and acidic residues" evidence="1">
    <location>
        <begin position="268"/>
        <end position="282"/>
    </location>
</feature>
<feature type="region of interest" description="Disordered" evidence="1">
    <location>
        <begin position="145"/>
        <end position="198"/>
    </location>
</feature>
<evidence type="ECO:0008006" key="4">
    <source>
        <dbReference type="Google" id="ProtNLM"/>
    </source>
</evidence>
<gene>
    <name evidence="2" type="ORF">TRSC58_01934</name>
</gene>
<protein>
    <recommendedName>
        <fullName evidence="4">CSD domain-containing protein</fullName>
    </recommendedName>
</protein>
<feature type="region of interest" description="Disordered" evidence="1">
    <location>
        <begin position="555"/>
        <end position="609"/>
    </location>
</feature>
<dbReference type="SUPFAM" id="SSF50249">
    <property type="entry name" value="Nucleic acid-binding proteins"/>
    <property type="match status" value="1"/>
</dbReference>
<sequence length="621" mass="66278">MSTAPRLTSRNLFDAVFATIPADVVLDTGPDTLREKCARMASGRAAVAAAVEDNDNNGEGGVGTATVAAEGFFLESSDAPMSDTGVMDVSAMMRRAAEATETEDVAAPPVDGSLRHVFDLQLDADDEAVREATKYAVLLAANEEGEAEETANAEYENRGKGAGVGNSREALRAGFSSPRQKPQQRDTADTSRRPALTAEEQMAIMRPDEGIRHEGRCVLFRHCKGFGFITPEVGGPDVYFTRDNVEYVFTRRVLEAYYCGNLPAVLKPKDASRGTGGGDRKANRAPASVLGASSTAPSASASHNTTSQSAEEEAGTAKTEANAKGVTEVGDAGDRHNAENTPNDITSTTSTVVDDGDARAHSLVQQAAALLTPEAARLLLLFLQVGKPIVSISETVTFATRWNRAGNRAGNHAGNHASRRLRADDVRGLPANGYALMVEQAWFERLFPRASGRRTEERGRGTTASGTDECLARRCGTICMYDADELRGVIRSDEDDTSGVLFYSDAFLWDPSMDPARCRPSVGLVVRYSVAGRDRYGKEVASLITATDDSAISETNAEWAADRGAEDHERRKQGRGGNVLGSGGGSGAGGGGSTREADTTGRKRRRDEELLLLEEDDYGFM</sequence>
<dbReference type="InterPro" id="IPR012340">
    <property type="entry name" value="NA-bd_OB-fold"/>
</dbReference>
<dbReference type="AlphaFoldDB" id="A0A061J877"/>
<feature type="compositionally biased region" description="Basic and acidic residues" evidence="1">
    <location>
        <begin position="595"/>
        <end position="609"/>
    </location>
</feature>
<feature type="region of interest" description="Disordered" evidence="1">
    <location>
        <begin position="268"/>
        <end position="352"/>
    </location>
</feature>
<feature type="compositionally biased region" description="Low complexity" evidence="1">
    <location>
        <begin position="292"/>
        <end position="307"/>
    </location>
</feature>
<proteinExistence type="predicted"/>
<feature type="compositionally biased region" description="Gly residues" evidence="1">
    <location>
        <begin position="575"/>
        <end position="593"/>
    </location>
</feature>
<dbReference type="Gene3D" id="2.40.50.140">
    <property type="entry name" value="Nucleic acid-binding proteins"/>
    <property type="match status" value="1"/>
</dbReference>
<name>A0A061J877_TRYRA</name>
<feature type="compositionally biased region" description="Basic and acidic residues" evidence="1">
    <location>
        <begin position="560"/>
        <end position="570"/>
    </location>
</feature>
<dbReference type="Proteomes" id="UP000031737">
    <property type="component" value="Unassembled WGS sequence"/>
</dbReference>
<evidence type="ECO:0000256" key="1">
    <source>
        <dbReference type="SAM" id="MobiDB-lite"/>
    </source>
</evidence>
<evidence type="ECO:0000313" key="3">
    <source>
        <dbReference type="Proteomes" id="UP000031737"/>
    </source>
</evidence>
<evidence type="ECO:0000313" key="2">
    <source>
        <dbReference type="EMBL" id="ESL10336.1"/>
    </source>
</evidence>
<keyword evidence="3" id="KW-1185">Reference proteome</keyword>
<accession>A0A061J877</accession>
<dbReference type="EMBL" id="AUPL01001934">
    <property type="protein sequence ID" value="ESL10336.1"/>
    <property type="molecule type" value="Genomic_DNA"/>
</dbReference>
<feature type="compositionally biased region" description="Basic and acidic residues" evidence="1">
    <location>
        <begin position="183"/>
        <end position="192"/>
    </location>
</feature>
<dbReference type="OrthoDB" id="422005at2759"/>
<feature type="compositionally biased region" description="Low complexity" evidence="1">
    <location>
        <begin position="316"/>
        <end position="325"/>
    </location>
</feature>